<accession>A0A0K2UYK6</accession>
<organism evidence="1">
    <name type="scientific">Lepeophtheirus salmonis</name>
    <name type="common">Salmon louse</name>
    <name type="synonym">Caligus salmonis</name>
    <dbReference type="NCBI Taxonomy" id="72036"/>
    <lineage>
        <taxon>Eukaryota</taxon>
        <taxon>Metazoa</taxon>
        <taxon>Ecdysozoa</taxon>
        <taxon>Arthropoda</taxon>
        <taxon>Crustacea</taxon>
        <taxon>Multicrustacea</taxon>
        <taxon>Hexanauplia</taxon>
        <taxon>Copepoda</taxon>
        <taxon>Siphonostomatoida</taxon>
        <taxon>Caligidae</taxon>
        <taxon>Lepeophtheirus</taxon>
    </lineage>
</organism>
<reference evidence="1" key="1">
    <citation type="submission" date="2014-05" db="EMBL/GenBank/DDBJ databases">
        <authorList>
            <person name="Chronopoulou M."/>
        </authorList>
    </citation>
    <scope>NUCLEOTIDE SEQUENCE</scope>
    <source>
        <tissue evidence="1">Whole organism</tissue>
    </source>
</reference>
<protein>
    <submittedName>
        <fullName evidence="1">Uncharacterized protein</fullName>
    </submittedName>
</protein>
<dbReference type="EMBL" id="HACA01025571">
    <property type="protein sequence ID" value="CDW42932.1"/>
    <property type="molecule type" value="Transcribed_RNA"/>
</dbReference>
<evidence type="ECO:0000313" key="1">
    <source>
        <dbReference type="EMBL" id="CDW42932.1"/>
    </source>
</evidence>
<name>A0A0K2UYK6_LEPSM</name>
<proteinExistence type="predicted"/>
<dbReference type="AlphaFoldDB" id="A0A0K2UYK6"/>
<sequence length="31" mass="3715">MLKKETKMNVVSDHCSPIYFEECIVEEQLRD</sequence>